<organism evidence="3 4">
    <name type="scientific">Streptomyces taklimakanensis</name>
    <dbReference type="NCBI Taxonomy" id="2569853"/>
    <lineage>
        <taxon>Bacteria</taxon>
        <taxon>Bacillati</taxon>
        <taxon>Actinomycetota</taxon>
        <taxon>Actinomycetes</taxon>
        <taxon>Kitasatosporales</taxon>
        <taxon>Streptomycetaceae</taxon>
        <taxon>Streptomyces</taxon>
    </lineage>
</organism>
<keyword evidence="2" id="KW-0732">Signal</keyword>
<dbReference type="RefSeq" id="WP_155072402.1">
    <property type="nucleotide sequence ID" value="NZ_WIXO01000001.1"/>
</dbReference>
<feature type="region of interest" description="Disordered" evidence="1">
    <location>
        <begin position="75"/>
        <end position="97"/>
    </location>
</feature>
<evidence type="ECO:0000256" key="2">
    <source>
        <dbReference type="SAM" id="SignalP"/>
    </source>
</evidence>
<evidence type="ECO:0000256" key="1">
    <source>
        <dbReference type="SAM" id="MobiDB-lite"/>
    </source>
</evidence>
<sequence length="219" mass="23371">MALTKNQRIVLAAAISAAVIGGAATIIAADMTRGDDGGKGEDNTRSVDGTFERACGVTVGGSGEGDGDSNVVCEFDTSPTPPDDFSGDEAPGGEGPWPYTTVKTVSEGQDLGVFVRSCPWEKGCDRVGHVFKARTLWVLCRQRNTGFTAGWANYGAEDTWLKVAWPTDRIWRKGDPELESTPDSPHAGWILSYFTSPVEHSGDVPDCVEDTGRAEEALR</sequence>
<dbReference type="Proteomes" id="UP000473014">
    <property type="component" value="Unassembled WGS sequence"/>
</dbReference>
<gene>
    <name evidence="3" type="ORF">F0L17_21885</name>
</gene>
<proteinExistence type="predicted"/>
<dbReference type="OrthoDB" id="5195404at2"/>
<dbReference type="EMBL" id="WIXO01000001">
    <property type="protein sequence ID" value="MTE21714.1"/>
    <property type="molecule type" value="Genomic_DNA"/>
</dbReference>
<feature type="signal peptide" evidence="2">
    <location>
        <begin position="1"/>
        <end position="28"/>
    </location>
</feature>
<feature type="chain" id="PRO_5026134178" description="Secreted protein" evidence="2">
    <location>
        <begin position="29"/>
        <end position="219"/>
    </location>
</feature>
<keyword evidence="4" id="KW-1185">Reference proteome</keyword>
<evidence type="ECO:0008006" key="5">
    <source>
        <dbReference type="Google" id="ProtNLM"/>
    </source>
</evidence>
<dbReference type="AlphaFoldDB" id="A0A6G2BHM8"/>
<accession>A0A6G2BHM8</accession>
<name>A0A6G2BHM8_9ACTN</name>
<protein>
    <recommendedName>
        <fullName evidence="5">Secreted protein</fullName>
    </recommendedName>
</protein>
<evidence type="ECO:0000313" key="4">
    <source>
        <dbReference type="Proteomes" id="UP000473014"/>
    </source>
</evidence>
<evidence type="ECO:0000313" key="3">
    <source>
        <dbReference type="EMBL" id="MTE21714.1"/>
    </source>
</evidence>
<reference evidence="3 4" key="1">
    <citation type="submission" date="2019-11" db="EMBL/GenBank/DDBJ databases">
        <authorList>
            <person name="Yuan L."/>
        </authorList>
    </citation>
    <scope>NUCLEOTIDE SEQUENCE [LARGE SCALE GENOMIC DNA]</scope>
    <source>
        <strain evidence="3 4">TRM43335</strain>
    </source>
</reference>
<comment type="caution">
    <text evidence="3">The sequence shown here is derived from an EMBL/GenBank/DDBJ whole genome shotgun (WGS) entry which is preliminary data.</text>
</comment>